<evidence type="ECO:0000313" key="3">
    <source>
        <dbReference type="EMBL" id="KKM04625.1"/>
    </source>
</evidence>
<dbReference type="InterPro" id="IPR003329">
    <property type="entry name" value="Cytidylyl_trans"/>
</dbReference>
<dbReference type="GO" id="GO:0008690">
    <property type="term" value="F:3-deoxy-manno-octulosonate cytidylyltransferase activity"/>
    <property type="evidence" value="ECO:0007669"/>
    <property type="project" value="InterPro"/>
</dbReference>
<dbReference type="PANTHER" id="PTHR42866">
    <property type="entry name" value="3-DEOXY-MANNO-OCTULOSONATE CYTIDYLYLTRANSFERASE"/>
    <property type="match status" value="1"/>
</dbReference>
<dbReference type="HAMAP" id="MF_00057">
    <property type="entry name" value="KdsB"/>
    <property type="match status" value="1"/>
</dbReference>
<dbReference type="CDD" id="cd02517">
    <property type="entry name" value="CMP-KDO-Synthetase"/>
    <property type="match status" value="1"/>
</dbReference>
<dbReference type="NCBIfam" id="NF009905">
    <property type="entry name" value="PRK13368.1"/>
    <property type="match status" value="1"/>
</dbReference>
<reference evidence="3" key="1">
    <citation type="journal article" date="2015" name="Nature">
        <title>Complex archaea that bridge the gap between prokaryotes and eukaryotes.</title>
        <authorList>
            <person name="Spang A."/>
            <person name="Saw J.H."/>
            <person name="Jorgensen S.L."/>
            <person name="Zaremba-Niedzwiedzka K."/>
            <person name="Martijn J."/>
            <person name="Lind A.E."/>
            <person name="van Eijk R."/>
            <person name="Schleper C."/>
            <person name="Guy L."/>
            <person name="Ettema T.J."/>
        </authorList>
    </citation>
    <scope>NUCLEOTIDE SEQUENCE</scope>
</reference>
<evidence type="ECO:0000256" key="2">
    <source>
        <dbReference type="ARBA" id="ARBA00022695"/>
    </source>
</evidence>
<dbReference type="Pfam" id="PF02348">
    <property type="entry name" value="CTP_transf_3"/>
    <property type="match status" value="1"/>
</dbReference>
<dbReference type="SUPFAM" id="SSF53448">
    <property type="entry name" value="Nucleotide-diphospho-sugar transferases"/>
    <property type="match status" value="1"/>
</dbReference>
<protein>
    <recommendedName>
        <fullName evidence="4">3-deoxy-manno-octulosonate cytidylyltransferase</fullName>
    </recommendedName>
</protein>
<accession>A0A0F9H0R0</accession>
<comment type="caution">
    <text evidence="3">The sequence shown here is derived from an EMBL/GenBank/DDBJ whole genome shotgun (WGS) entry which is preliminary data.</text>
</comment>
<organism evidence="3">
    <name type="scientific">marine sediment metagenome</name>
    <dbReference type="NCBI Taxonomy" id="412755"/>
    <lineage>
        <taxon>unclassified sequences</taxon>
        <taxon>metagenomes</taxon>
        <taxon>ecological metagenomes</taxon>
    </lineage>
</organism>
<dbReference type="EMBL" id="LAZR01016411">
    <property type="protein sequence ID" value="KKM04625.1"/>
    <property type="molecule type" value="Genomic_DNA"/>
</dbReference>
<dbReference type="Gene3D" id="3.90.550.10">
    <property type="entry name" value="Spore Coat Polysaccharide Biosynthesis Protein SpsA, Chain A"/>
    <property type="match status" value="1"/>
</dbReference>
<evidence type="ECO:0000256" key="1">
    <source>
        <dbReference type="ARBA" id="ARBA00022679"/>
    </source>
</evidence>
<dbReference type="AlphaFoldDB" id="A0A0F9H0R0"/>
<dbReference type="PANTHER" id="PTHR42866:SF2">
    <property type="entry name" value="3-DEOXY-MANNO-OCTULOSONATE CYTIDYLYLTRANSFERASE, MITOCHONDRIAL"/>
    <property type="match status" value="1"/>
</dbReference>
<dbReference type="InterPro" id="IPR029044">
    <property type="entry name" value="Nucleotide-diphossugar_trans"/>
</dbReference>
<dbReference type="InterPro" id="IPR004528">
    <property type="entry name" value="KdsB"/>
</dbReference>
<dbReference type="NCBIfam" id="NF003952">
    <property type="entry name" value="PRK05450.1-5"/>
    <property type="match status" value="1"/>
</dbReference>
<dbReference type="GO" id="GO:0005829">
    <property type="term" value="C:cytosol"/>
    <property type="evidence" value="ECO:0007669"/>
    <property type="project" value="TreeGrafter"/>
</dbReference>
<dbReference type="NCBIfam" id="TIGR00466">
    <property type="entry name" value="kdsB"/>
    <property type="match status" value="1"/>
</dbReference>
<keyword evidence="1" id="KW-0808">Transferase</keyword>
<evidence type="ECO:0008006" key="4">
    <source>
        <dbReference type="Google" id="ProtNLM"/>
    </source>
</evidence>
<proteinExistence type="inferred from homology"/>
<sequence length="249" mass="27640">MLLNEVKVVIPARYGSSRLPAKPLLEINNKPIFWHVVQRVLEAGVSINNIVIATDDERIEAKANELALPVLMTAAEHVSGTDRVNEVATKLGWNDSTLVINVQGDEPLIPPSLISELIEFTSQNKTYDITTAATSITKHDDFINPNIVKAITTEHNKALYFTRSAAPLNRDNPSDLSNALRHVGIYVYRVNALNKLCQLSECKLEKLEKLEQLRAISNGLTIGVMTYNGDIPHGIDTEQDYLNVKALME</sequence>
<keyword evidence="2" id="KW-0548">Nucleotidyltransferase</keyword>
<name>A0A0F9H0R0_9ZZZZ</name>
<gene>
    <name evidence="3" type="ORF">LCGC14_1762340</name>
</gene>